<dbReference type="Pfam" id="PF08443">
    <property type="entry name" value="RimK"/>
    <property type="match status" value="1"/>
</dbReference>
<dbReference type="GO" id="GO:0005524">
    <property type="term" value="F:ATP binding"/>
    <property type="evidence" value="ECO:0007669"/>
    <property type="project" value="UniProtKB-UniRule"/>
</dbReference>
<dbReference type="InterPro" id="IPR011761">
    <property type="entry name" value="ATP-grasp"/>
</dbReference>
<dbReference type="InterPro" id="IPR025839">
    <property type="entry name" value="RLAN_dom"/>
</dbReference>
<dbReference type="OrthoDB" id="9800957at2"/>
<proteinExistence type="predicted"/>
<dbReference type="InterPro" id="IPR013815">
    <property type="entry name" value="ATP_grasp_subdomain_1"/>
</dbReference>
<feature type="domain" description="ATP-grasp" evidence="2">
    <location>
        <begin position="292"/>
        <end position="482"/>
    </location>
</feature>
<dbReference type="Pfam" id="PF14401">
    <property type="entry name" value="RLAN"/>
    <property type="match status" value="1"/>
</dbReference>
<evidence type="ECO:0000313" key="4">
    <source>
        <dbReference type="Proteomes" id="UP000241829"/>
    </source>
</evidence>
<dbReference type="PANTHER" id="PTHR21621">
    <property type="entry name" value="RIBOSOMAL PROTEIN S6 MODIFICATION PROTEIN"/>
    <property type="match status" value="1"/>
</dbReference>
<accession>A0A2P1NMJ1</accession>
<dbReference type="RefSeq" id="WP_106846768.1">
    <property type="nucleotide sequence ID" value="NZ_CP027792.1"/>
</dbReference>
<keyword evidence="1" id="KW-0547">Nucleotide-binding</keyword>
<dbReference type="InterPro" id="IPR013651">
    <property type="entry name" value="ATP-grasp_RimK-type"/>
</dbReference>
<dbReference type="GO" id="GO:0005737">
    <property type="term" value="C:cytoplasm"/>
    <property type="evidence" value="ECO:0007669"/>
    <property type="project" value="TreeGrafter"/>
</dbReference>
<dbReference type="Proteomes" id="UP000241829">
    <property type="component" value="Chromosome"/>
</dbReference>
<dbReference type="EMBL" id="CP027792">
    <property type="protein sequence ID" value="AVP58216.1"/>
    <property type="molecule type" value="Genomic_DNA"/>
</dbReference>
<dbReference type="PROSITE" id="PS50975">
    <property type="entry name" value="ATP_GRASP"/>
    <property type="match status" value="1"/>
</dbReference>
<organism evidence="3 4">
    <name type="scientific">Pulveribacter suum</name>
    <dbReference type="NCBI Taxonomy" id="2116657"/>
    <lineage>
        <taxon>Bacteria</taxon>
        <taxon>Pseudomonadati</taxon>
        <taxon>Pseudomonadota</taxon>
        <taxon>Betaproteobacteria</taxon>
        <taxon>Burkholderiales</taxon>
        <taxon>Comamonadaceae</taxon>
        <taxon>Pulveribacter</taxon>
    </lineage>
</organism>
<dbReference type="AlphaFoldDB" id="A0A2P1NMJ1"/>
<dbReference type="Gene3D" id="3.30.470.20">
    <property type="entry name" value="ATP-grasp fold, B domain"/>
    <property type="match status" value="1"/>
</dbReference>
<gene>
    <name evidence="3" type="ORF">C7H73_11460</name>
</gene>
<dbReference type="Gene3D" id="3.30.1490.20">
    <property type="entry name" value="ATP-grasp fold, A domain"/>
    <property type="match status" value="1"/>
</dbReference>
<keyword evidence="3" id="KW-0436">Ligase</keyword>
<sequence length="554" mass="62273">MNSDHLIIIEKASDFRWSDPDIEVVTAEHFLADGPRIRSRPRKIINLCRSYSYLSVGYYCSLLAEARGDRVTPSVETILELARRRPQSAMLPMLNSLVSPLKEMPRSVRSLTLHVFFGEIEDPQLATLARKSFEMFQCPLLEIEVERAAKSDVWEVSAIHPLKPTDISPEQDAILVRGLAKFTRRTWNPAPRPRTYRMALAVLHDPKDPLPPSNQKTLAKIVEIGESMDISVELIEKKDLSRLTQFDALFIRETTAVSHHTFQFARKAEMANMPVIDDSSSILRCTNKAFLAELLQGHNVPTPQTFLLSKHSLTSAARLLPYPVVLKVPDGAFSLSVKKAEDAMQLVDIAREMLKESDVILAQEFMYTPFDWRIGVLNGTPLFAARYHMCKDHWQIIKHAENGKFQEGQVEAVALVDVPTSVLELACTSAKLIGDGLYGIDIKANGEKSFVIEINDNPNIDMGMEDAHEGIEVYRKILFYLLRRFEKRHNISMHSGTASPDESHTSHNSNQIGVKSAMNINSSNYEVVASEGCAQKIRAIAEISHFPKNQVITS</sequence>
<dbReference type="GO" id="GO:0046872">
    <property type="term" value="F:metal ion binding"/>
    <property type="evidence" value="ECO:0007669"/>
    <property type="project" value="InterPro"/>
</dbReference>
<evidence type="ECO:0000256" key="1">
    <source>
        <dbReference type="PROSITE-ProRule" id="PRU00409"/>
    </source>
</evidence>
<dbReference type="KEGG" id="melm:C7H73_11460"/>
<dbReference type="PANTHER" id="PTHR21621:SF0">
    <property type="entry name" value="BETA-CITRYLGLUTAMATE SYNTHASE B-RELATED"/>
    <property type="match status" value="1"/>
</dbReference>
<evidence type="ECO:0000259" key="2">
    <source>
        <dbReference type="PROSITE" id="PS50975"/>
    </source>
</evidence>
<dbReference type="GO" id="GO:0016879">
    <property type="term" value="F:ligase activity, forming carbon-nitrogen bonds"/>
    <property type="evidence" value="ECO:0007669"/>
    <property type="project" value="TreeGrafter"/>
</dbReference>
<name>A0A2P1NMJ1_9BURK</name>
<keyword evidence="4" id="KW-1185">Reference proteome</keyword>
<reference evidence="4" key="1">
    <citation type="submission" date="2018-03" db="EMBL/GenBank/DDBJ databases">
        <title>Genome sequencing of Melaminivora sp. strain SC2-7.</title>
        <authorList>
            <person name="Kim S.-J."/>
            <person name="Heo J."/>
            <person name="Ahn J.-H."/>
            <person name="Kwon S.-W."/>
        </authorList>
    </citation>
    <scope>NUCLEOTIDE SEQUENCE [LARGE SCALE GENOMIC DNA]</scope>
    <source>
        <strain evidence="4">SC2-7</strain>
    </source>
</reference>
<evidence type="ECO:0000313" key="3">
    <source>
        <dbReference type="EMBL" id="AVP58216.1"/>
    </source>
</evidence>
<dbReference type="SUPFAM" id="SSF56059">
    <property type="entry name" value="Glutathione synthetase ATP-binding domain-like"/>
    <property type="match status" value="1"/>
</dbReference>
<keyword evidence="1" id="KW-0067">ATP-binding</keyword>
<protein>
    <submittedName>
        <fullName evidence="3">Alpha-L-glutamate ligase</fullName>
    </submittedName>
</protein>